<gene>
    <name evidence="1" type="ORF">D2962_02965</name>
</gene>
<dbReference type="AlphaFoldDB" id="A0A3G2R2V3"/>
<dbReference type="Gene3D" id="3.40.50.720">
    <property type="entry name" value="NAD(P)-binding Rossmann-like Domain"/>
    <property type="match status" value="1"/>
</dbReference>
<name>A0A3G2R2V3_9FIRM</name>
<accession>A0A3G2R2V3</accession>
<sequence length="54" mass="5880">MSRTTGFTASIGAQLILKGKITKKGLLTPLDIPYGMVEDEISMRGIKIEKNISN</sequence>
<keyword evidence="2" id="KW-1185">Reference proteome</keyword>
<protein>
    <recommendedName>
        <fullName evidence="3">Saccharopine dehydrogenase-like C-terminal domain-containing protein</fullName>
    </recommendedName>
</protein>
<evidence type="ECO:0000313" key="1">
    <source>
        <dbReference type="EMBL" id="AYO29702.1"/>
    </source>
</evidence>
<evidence type="ECO:0000313" key="2">
    <source>
        <dbReference type="Proteomes" id="UP000280960"/>
    </source>
</evidence>
<reference evidence="1 2" key="1">
    <citation type="submission" date="2018-10" db="EMBL/GenBank/DDBJ databases">
        <authorList>
            <person name="Zhang X."/>
        </authorList>
    </citation>
    <scope>NUCLEOTIDE SEQUENCE [LARGE SCALE GENOMIC DNA]</scope>
    <source>
        <strain evidence="1 2">SK-G1</strain>
    </source>
</reference>
<dbReference type="Proteomes" id="UP000280960">
    <property type="component" value="Chromosome"/>
</dbReference>
<proteinExistence type="predicted"/>
<dbReference type="KEGG" id="bacg:D2962_02965"/>
<dbReference type="EMBL" id="CP033169">
    <property type="protein sequence ID" value="AYO29702.1"/>
    <property type="molecule type" value="Genomic_DNA"/>
</dbReference>
<organism evidence="1 2">
    <name type="scientific">Biomaibacter acetigenes</name>
    <dbReference type="NCBI Taxonomy" id="2316383"/>
    <lineage>
        <taxon>Bacteria</taxon>
        <taxon>Bacillati</taxon>
        <taxon>Bacillota</taxon>
        <taxon>Clostridia</taxon>
        <taxon>Thermosediminibacterales</taxon>
        <taxon>Tepidanaerobacteraceae</taxon>
        <taxon>Biomaibacter</taxon>
    </lineage>
</organism>
<evidence type="ECO:0008006" key="3">
    <source>
        <dbReference type="Google" id="ProtNLM"/>
    </source>
</evidence>